<name>A0A4V4HAT3_DENBC</name>
<accession>A0A4V4HAT3</accession>
<keyword evidence="2" id="KW-1185">Reference proteome</keyword>
<evidence type="ECO:0000313" key="2">
    <source>
        <dbReference type="Proteomes" id="UP000297245"/>
    </source>
</evidence>
<reference evidence="1 2" key="1">
    <citation type="journal article" date="2019" name="Nat. Ecol. Evol.">
        <title>Megaphylogeny resolves global patterns of mushroom evolution.</title>
        <authorList>
            <person name="Varga T."/>
            <person name="Krizsan K."/>
            <person name="Foldi C."/>
            <person name="Dima B."/>
            <person name="Sanchez-Garcia M."/>
            <person name="Sanchez-Ramirez S."/>
            <person name="Szollosi G.J."/>
            <person name="Szarkandi J.G."/>
            <person name="Papp V."/>
            <person name="Albert L."/>
            <person name="Andreopoulos W."/>
            <person name="Angelini C."/>
            <person name="Antonin V."/>
            <person name="Barry K.W."/>
            <person name="Bougher N.L."/>
            <person name="Buchanan P."/>
            <person name="Buyck B."/>
            <person name="Bense V."/>
            <person name="Catcheside P."/>
            <person name="Chovatia M."/>
            <person name="Cooper J."/>
            <person name="Damon W."/>
            <person name="Desjardin D."/>
            <person name="Finy P."/>
            <person name="Geml J."/>
            <person name="Haridas S."/>
            <person name="Hughes K."/>
            <person name="Justo A."/>
            <person name="Karasinski D."/>
            <person name="Kautmanova I."/>
            <person name="Kiss B."/>
            <person name="Kocsube S."/>
            <person name="Kotiranta H."/>
            <person name="LaButti K.M."/>
            <person name="Lechner B.E."/>
            <person name="Liimatainen K."/>
            <person name="Lipzen A."/>
            <person name="Lukacs Z."/>
            <person name="Mihaltcheva S."/>
            <person name="Morgado L.N."/>
            <person name="Niskanen T."/>
            <person name="Noordeloos M.E."/>
            <person name="Ohm R.A."/>
            <person name="Ortiz-Santana B."/>
            <person name="Ovrebo C."/>
            <person name="Racz N."/>
            <person name="Riley R."/>
            <person name="Savchenko A."/>
            <person name="Shiryaev A."/>
            <person name="Soop K."/>
            <person name="Spirin V."/>
            <person name="Szebenyi C."/>
            <person name="Tomsovsky M."/>
            <person name="Tulloss R.E."/>
            <person name="Uehling J."/>
            <person name="Grigoriev I.V."/>
            <person name="Vagvolgyi C."/>
            <person name="Papp T."/>
            <person name="Martin F.M."/>
            <person name="Miettinen O."/>
            <person name="Hibbett D.S."/>
            <person name="Nagy L.G."/>
        </authorList>
    </citation>
    <scope>NUCLEOTIDE SEQUENCE [LARGE SCALE GENOMIC DNA]</scope>
    <source>
        <strain evidence="1 2">CBS 962.96</strain>
    </source>
</reference>
<dbReference type="Proteomes" id="UP000297245">
    <property type="component" value="Unassembled WGS sequence"/>
</dbReference>
<sequence>MASSPIVWEPIRSHQYSLQLPSPDICNYNHGIGPNSGYRVNMAAIGGMTPAAGVA</sequence>
<proteinExistence type="predicted"/>
<gene>
    <name evidence="1" type="ORF">K435DRAFT_787032</name>
</gene>
<organism evidence="1 2">
    <name type="scientific">Dendrothele bispora (strain CBS 962.96)</name>
    <dbReference type="NCBI Taxonomy" id="1314807"/>
    <lineage>
        <taxon>Eukaryota</taxon>
        <taxon>Fungi</taxon>
        <taxon>Dikarya</taxon>
        <taxon>Basidiomycota</taxon>
        <taxon>Agaricomycotina</taxon>
        <taxon>Agaricomycetes</taxon>
        <taxon>Agaricomycetidae</taxon>
        <taxon>Agaricales</taxon>
        <taxon>Agaricales incertae sedis</taxon>
        <taxon>Dendrothele</taxon>
    </lineage>
</organism>
<evidence type="ECO:0000313" key="1">
    <source>
        <dbReference type="EMBL" id="THU76835.1"/>
    </source>
</evidence>
<feature type="non-terminal residue" evidence="1">
    <location>
        <position position="55"/>
    </location>
</feature>
<dbReference type="AlphaFoldDB" id="A0A4V4HAT3"/>
<protein>
    <submittedName>
        <fullName evidence="1">Uncharacterized protein</fullName>
    </submittedName>
</protein>
<dbReference type="EMBL" id="ML180688">
    <property type="protein sequence ID" value="THU76835.1"/>
    <property type="molecule type" value="Genomic_DNA"/>
</dbReference>